<accession>A0ABS4W9L0</accession>
<dbReference type="Gene3D" id="3.10.105.10">
    <property type="entry name" value="Dipeptide-binding Protein, Domain 3"/>
    <property type="match status" value="1"/>
</dbReference>
<comment type="caution">
    <text evidence="2">The sequence shown here is derived from an EMBL/GenBank/DDBJ whole genome shotgun (WGS) entry which is preliminary data.</text>
</comment>
<dbReference type="InterPro" id="IPR000914">
    <property type="entry name" value="SBP_5_dom"/>
</dbReference>
<dbReference type="InterPro" id="IPR039424">
    <property type="entry name" value="SBP_5"/>
</dbReference>
<protein>
    <submittedName>
        <fullName evidence="2">Peptide/nickel transport system substrate-binding protein</fullName>
    </submittedName>
</protein>
<dbReference type="InterPro" id="IPR030678">
    <property type="entry name" value="Peptide/Ni-bd"/>
</dbReference>
<sequence>MSITDMWVMNQMYPELFRAETDGSIRPLAAKSATISPDGKSIKVVLNEKFTWSDGEKLTANDLKFTLDRYVKDKLLQGKTIRENYESSKVVSPTELTVTMKSPSYGWAKDFMTSVRILPEHVFKDVPDLTKYALDAHEDAWVGAGPFTLAGVSKGQRYKFTRNEQYPLSAPGNEEITALEFRVYQDINTMQLALQSGELDLAAPSLPASAVASLESKPGIKVSEVSESVSLSKLTFNQQSKTLQSPKVRKAISGLIDTEAILETVLQGRGTHLESPVLPLFKGYAPEGQSIQKVSADQARDVFKQEGFKDADNDGFFDGLDYKILCDQGNSNHVKSAQVVRDNLATAGIKSTVACSERSTSLTAAKAADFDLYVHKMPQSYSPGTNLRFQFESPNDYGLNYTYGGDAELDELIKKSTNATDEKSYQEATQAVATRVGEQAMMLPLYIESLNYVSSTKRFDGYVQSPTEINGPVDSFSLSQVTRTK</sequence>
<dbReference type="Gene3D" id="3.40.190.10">
    <property type="entry name" value="Periplasmic binding protein-like II"/>
    <property type="match status" value="1"/>
</dbReference>
<evidence type="ECO:0000259" key="1">
    <source>
        <dbReference type="Pfam" id="PF00496"/>
    </source>
</evidence>
<dbReference type="RefSeq" id="WP_209906134.1">
    <property type="nucleotide sequence ID" value="NZ_BAAAMI010000019.1"/>
</dbReference>
<name>A0ABS4W9L0_9MICC</name>
<evidence type="ECO:0000313" key="2">
    <source>
        <dbReference type="EMBL" id="MBP2372880.1"/>
    </source>
</evidence>
<dbReference type="CDD" id="cd00995">
    <property type="entry name" value="PBP2_NikA_DppA_OppA_like"/>
    <property type="match status" value="1"/>
</dbReference>
<proteinExistence type="predicted"/>
<dbReference type="PANTHER" id="PTHR30290">
    <property type="entry name" value="PERIPLASMIC BINDING COMPONENT OF ABC TRANSPORTER"/>
    <property type="match status" value="1"/>
</dbReference>
<dbReference type="Proteomes" id="UP000766570">
    <property type="component" value="Unassembled WGS sequence"/>
</dbReference>
<feature type="domain" description="Solute-binding protein family 5" evidence="1">
    <location>
        <begin position="25"/>
        <end position="395"/>
    </location>
</feature>
<dbReference type="EMBL" id="JAGIOE010000001">
    <property type="protein sequence ID" value="MBP2372880.1"/>
    <property type="molecule type" value="Genomic_DNA"/>
</dbReference>
<dbReference type="SUPFAM" id="SSF53850">
    <property type="entry name" value="Periplasmic binding protein-like II"/>
    <property type="match status" value="1"/>
</dbReference>
<keyword evidence="3" id="KW-1185">Reference proteome</keyword>
<dbReference type="Pfam" id="PF00496">
    <property type="entry name" value="SBP_bac_5"/>
    <property type="match status" value="1"/>
</dbReference>
<gene>
    <name evidence="2" type="ORF">JOF46_000792</name>
</gene>
<evidence type="ECO:0000313" key="3">
    <source>
        <dbReference type="Proteomes" id="UP000766570"/>
    </source>
</evidence>
<reference evidence="2 3" key="1">
    <citation type="submission" date="2021-03" db="EMBL/GenBank/DDBJ databases">
        <title>Sequencing the genomes of 1000 actinobacteria strains.</title>
        <authorList>
            <person name="Klenk H.-P."/>
        </authorList>
    </citation>
    <scope>NUCLEOTIDE SEQUENCE [LARGE SCALE GENOMIC DNA]</scope>
    <source>
        <strain evidence="2 3">DSM 15454</strain>
    </source>
</reference>
<organism evidence="2 3">
    <name type="scientific">Paeniglutamicibacter psychrophenolicus</name>
    <dbReference type="NCBI Taxonomy" id="257454"/>
    <lineage>
        <taxon>Bacteria</taxon>
        <taxon>Bacillati</taxon>
        <taxon>Actinomycetota</taxon>
        <taxon>Actinomycetes</taxon>
        <taxon>Micrococcales</taxon>
        <taxon>Micrococcaceae</taxon>
        <taxon>Paeniglutamicibacter</taxon>
    </lineage>
</organism>
<dbReference type="Gene3D" id="3.90.76.10">
    <property type="entry name" value="Dipeptide-binding Protein, Domain 1"/>
    <property type="match status" value="1"/>
</dbReference>
<dbReference type="PIRSF" id="PIRSF002741">
    <property type="entry name" value="MppA"/>
    <property type="match status" value="1"/>
</dbReference>